<name>A0AAD6HQM0_9EURO</name>
<accession>A0AAD6HQM0</accession>
<comment type="caution">
    <text evidence="5">The sequence shown here is derived from an EMBL/GenBank/DDBJ whole genome shotgun (WGS) entry which is preliminary data.</text>
</comment>
<dbReference type="PANTHER" id="PTHR42760:SF37">
    <property type="entry name" value="CLAVALDEHYDE DEHYDROGENASE"/>
    <property type="match status" value="1"/>
</dbReference>
<dbReference type="EMBL" id="JAQJAN010000004">
    <property type="protein sequence ID" value="KAJ5732481.1"/>
    <property type="molecule type" value="Genomic_DNA"/>
</dbReference>
<dbReference type="AlphaFoldDB" id="A0AAD6HQM0"/>
<keyword evidence="6" id="KW-1185">Reference proteome</keyword>
<protein>
    <submittedName>
        <fullName evidence="5">Glucose/ribitol dehydrogenase</fullName>
    </submittedName>
</protein>
<dbReference type="SUPFAM" id="SSF51735">
    <property type="entry name" value="NAD(P)-binding Rossmann-fold domains"/>
    <property type="match status" value="1"/>
</dbReference>
<evidence type="ECO:0000256" key="2">
    <source>
        <dbReference type="ARBA" id="ARBA00022857"/>
    </source>
</evidence>
<dbReference type="Gene3D" id="3.40.50.720">
    <property type="entry name" value="NAD(P)-binding Rossmann-like Domain"/>
    <property type="match status" value="1"/>
</dbReference>
<dbReference type="PRINTS" id="PR00081">
    <property type="entry name" value="GDHRDH"/>
</dbReference>
<proteinExistence type="inferred from homology"/>
<reference evidence="5" key="1">
    <citation type="journal article" date="2023" name="IMA Fungus">
        <title>Comparative genomic study of the Penicillium genus elucidates a diverse pangenome and 15 lateral gene transfer events.</title>
        <authorList>
            <person name="Petersen C."/>
            <person name="Sorensen T."/>
            <person name="Nielsen M.R."/>
            <person name="Sondergaard T.E."/>
            <person name="Sorensen J.L."/>
            <person name="Fitzpatrick D.A."/>
            <person name="Frisvad J.C."/>
            <person name="Nielsen K.L."/>
        </authorList>
    </citation>
    <scope>NUCLEOTIDE SEQUENCE</scope>
    <source>
        <strain evidence="5">IBT 17514</strain>
    </source>
</reference>
<dbReference type="PANTHER" id="PTHR42760">
    <property type="entry name" value="SHORT-CHAIN DEHYDROGENASES/REDUCTASES FAMILY MEMBER"/>
    <property type="match status" value="1"/>
</dbReference>
<dbReference type="CDD" id="cd05233">
    <property type="entry name" value="SDR_c"/>
    <property type="match status" value="1"/>
</dbReference>
<gene>
    <name evidence="5" type="ORF">N7493_003962</name>
</gene>
<organism evidence="5 6">
    <name type="scientific">Penicillium malachiteum</name>
    <dbReference type="NCBI Taxonomy" id="1324776"/>
    <lineage>
        <taxon>Eukaryota</taxon>
        <taxon>Fungi</taxon>
        <taxon>Dikarya</taxon>
        <taxon>Ascomycota</taxon>
        <taxon>Pezizomycotina</taxon>
        <taxon>Eurotiomycetes</taxon>
        <taxon>Eurotiomycetidae</taxon>
        <taxon>Eurotiales</taxon>
        <taxon>Aspergillaceae</taxon>
        <taxon>Penicillium</taxon>
    </lineage>
</organism>
<dbReference type="Pfam" id="PF00106">
    <property type="entry name" value="adh_short"/>
    <property type="match status" value="1"/>
</dbReference>
<dbReference type="InterPro" id="IPR036291">
    <property type="entry name" value="NAD(P)-bd_dom_sf"/>
</dbReference>
<evidence type="ECO:0000313" key="5">
    <source>
        <dbReference type="EMBL" id="KAJ5732481.1"/>
    </source>
</evidence>
<dbReference type="PRINTS" id="PR00080">
    <property type="entry name" value="SDRFAMILY"/>
</dbReference>
<dbReference type="InterPro" id="IPR002347">
    <property type="entry name" value="SDR_fam"/>
</dbReference>
<evidence type="ECO:0000313" key="6">
    <source>
        <dbReference type="Proteomes" id="UP001215712"/>
    </source>
</evidence>
<dbReference type="Proteomes" id="UP001215712">
    <property type="component" value="Unassembled WGS sequence"/>
</dbReference>
<comment type="similarity">
    <text evidence="1 4">Belongs to the short-chain dehydrogenases/reductases (SDR) family.</text>
</comment>
<keyword evidence="3" id="KW-0560">Oxidoreductase</keyword>
<reference evidence="5" key="2">
    <citation type="submission" date="2023-01" db="EMBL/GenBank/DDBJ databases">
        <authorList>
            <person name="Petersen C."/>
        </authorList>
    </citation>
    <scope>NUCLEOTIDE SEQUENCE</scope>
    <source>
        <strain evidence="5">IBT 17514</strain>
    </source>
</reference>
<keyword evidence="2" id="KW-0521">NADP</keyword>
<dbReference type="GO" id="GO:0016616">
    <property type="term" value="F:oxidoreductase activity, acting on the CH-OH group of donors, NAD or NADP as acceptor"/>
    <property type="evidence" value="ECO:0007669"/>
    <property type="project" value="TreeGrafter"/>
</dbReference>
<sequence length="304" mass="33392">MDDHAKLAEFVGFTNALQIGAFVPTSRKDTYPFITPTGTELAGKFVFITGASKGIGRAAASSLVKAGCSKIAIAARTSLDKVAEELKAEAQQLNLEIPTILPIQVDVTSDESVKAAAQKVEDAFGGKIDILINNAGYLPKIARIGEGDPSEWWKGFEVNLKGAFLCTHYFVPLLLKSDTKIVINMSSIGANLLTIGSASYQASRFTNCRITEFLARDYKDEGLIAIALHPGGIRTDMADNLPEVMHFSLTDNVNLPADTIVWLSKERREWLNGRYVSSPWDMQELEGKKEEIVEKDLFKFRMTV</sequence>
<evidence type="ECO:0000256" key="1">
    <source>
        <dbReference type="ARBA" id="ARBA00006484"/>
    </source>
</evidence>
<evidence type="ECO:0000256" key="3">
    <source>
        <dbReference type="ARBA" id="ARBA00023002"/>
    </source>
</evidence>
<evidence type="ECO:0000256" key="4">
    <source>
        <dbReference type="RuleBase" id="RU000363"/>
    </source>
</evidence>